<feature type="compositionally biased region" description="Low complexity" evidence="5">
    <location>
        <begin position="76"/>
        <end position="88"/>
    </location>
</feature>
<dbReference type="Gene3D" id="3.10.350.10">
    <property type="entry name" value="LysM domain"/>
    <property type="match status" value="2"/>
</dbReference>
<evidence type="ECO:0000256" key="2">
    <source>
        <dbReference type="ARBA" id="ARBA00023026"/>
    </source>
</evidence>
<keyword evidence="4" id="KW-1015">Disulfide bond</keyword>
<dbReference type="OrthoDB" id="5985073at2759"/>
<dbReference type="InParanoid" id="A0A507B8K5"/>
<dbReference type="InterPro" id="IPR036861">
    <property type="entry name" value="Endochitinase-like_sf"/>
</dbReference>
<protein>
    <submittedName>
        <fullName evidence="9">Uncharacterized protein</fullName>
    </submittedName>
</protein>
<dbReference type="PROSITE" id="PS50941">
    <property type="entry name" value="CHIT_BIND_I_2"/>
    <property type="match status" value="1"/>
</dbReference>
<feature type="disulfide bond" evidence="4">
    <location>
        <begin position="108"/>
        <end position="123"/>
    </location>
</feature>
<evidence type="ECO:0000313" key="9">
    <source>
        <dbReference type="EMBL" id="TPX12970.1"/>
    </source>
</evidence>
<feature type="signal peptide" evidence="6">
    <location>
        <begin position="1"/>
        <end position="17"/>
    </location>
</feature>
<keyword evidence="10" id="KW-1185">Reference proteome</keyword>
<dbReference type="InterPro" id="IPR036779">
    <property type="entry name" value="LysM_dom_sf"/>
</dbReference>
<dbReference type="InterPro" id="IPR018392">
    <property type="entry name" value="LysM"/>
</dbReference>
<evidence type="ECO:0000256" key="1">
    <source>
        <dbReference type="ARBA" id="ARBA00022669"/>
    </source>
</evidence>
<feature type="region of interest" description="Disordered" evidence="5">
    <location>
        <begin position="76"/>
        <end position="102"/>
    </location>
</feature>
<accession>A0A507B8K5</accession>
<dbReference type="GeneID" id="41974062"/>
<evidence type="ECO:0000259" key="7">
    <source>
        <dbReference type="PROSITE" id="PS50941"/>
    </source>
</evidence>
<evidence type="ECO:0000259" key="8">
    <source>
        <dbReference type="PROSITE" id="PS51782"/>
    </source>
</evidence>
<proteinExistence type="inferred from homology"/>
<dbReference type="GO" id="GO:0008061">
    <property type="term" value="F:chitin binding"/>
    <property type="evidence" value="ECO:0007669"/>
    <property type="project" value="UniProtKB-UniRule"/>
</dbReference>
<evidence type="ECO:0000256" key="3">
    <source>
        <dbReference type="ARBA" id="ARBA00044955"/>
    </source>
</evidence>
<dbReference type="Proteomes" id="UP000319257">
    <property type="component" value="Unassembled WGS sequence"/>
</dbReference>
<evidence type="ECO:0000256" key="6">
    <source>
        <dbReference type="SAM" id="SignalP"/>
    </source>
</evidence>
<sequence length="245" mass="24450">MAPQYLVLLSLLAPALCAVDLAPRACGRTVVAKQGDTCASVASASGTTVSQFLNLNPTLANCALVAGREYCVSDTPGSAPAPTTTSAPAAPPGTTPPSGLKVSEEGDCGAGVTCLGSGFGDCCSEHGYCGGSADYCGSGCQAAFGKCAVDTGTTTIGKPPGGGGGGGATSTVTKTAFKTVTSVMATTVTAPGPANTLCPIQEGSVNNCVDFHKVRRGENCENLTAEYGITTSQFRRWNPSVSDEF</sequence>
<dbReference type="SUPFAM" id="SSF57016">
    <property type="entry name" value="Plant lectins/antimicrobial peptides"/>
    <property type="match status" value="1"/>
</dbReference>
<dbReference type="AlphaFoldDB" id="A0A507B8K5"/>
<dbReference type="PROSITE" id="PS51782">
    <property type="entry name" value="LYSM"/>
    <property type="match status" value="2"/>
</dbReference>
<dbReference type="CDD" id="cd11618">
    <property type="entry name" value="ChtBD1_1"/>
    <property type="match status" value="1"/>
</dbReference>
<keyword evidence="6" id="KW-0732">Signal</keyword>
<comment type="similarity">
    <text evidence="3">Belongs to the secreted LysM effector family.</text>
</comment>
<dbReference type="RefSeq" id="XP_030994681.1">
    <property type="nucleotide sequence ID" value="XM_031141267.1"/>
</dbReference>
<dbReference type="Pfam" id="PF01476">
    <property type="entry name" value="LysM"/>
    <property type="match status" value="2"/>
</dbReference>
<dbReference type="InterPro" id="IPR001002">
    <property type="entry name" value="Chitin-bd_1"/>
</dbReference>
<evidence type="ECO:0000256" key="4">
    <source>
        <dbReference type="PROSITE-ProRule" id="PRU00261"/>
    </source>
</evidence>
<organism evidence="9 10">
    <name type="scientific">Thyridium curvatum</name>
    <dbReference type="NCBI Taxonomy" id="1093900"/>
    <lineage>
        <taxon>Eukaryota</taxon>
        <taxon>Fungi</taxon>
        <taxon>Dikarya</taxon>
        <taxon>Ascomycota</taxon>
        <taxon>Pezizomycotina</taxon>
        <taxon>Sordariomycetes</taxon>
        <taxon>Sordariomycetidae</taxon>
        <taxon>Thyridiales</taxon>
        <taxon>Thyridiaceae</taxon>
        <taxon>Thyridium</taxon>
    </lineage>
</organism>
<feature type="chain" id="PRO_5021287303" evidence="6">
    <location>
        <begin position="18"/>
        <end position="245"/>
    </location>
</feature>
<feature type="domain" description="Chitin-binding type-1" evidence="7">
    <location>
        <begin position="105"/>
        <end position="149"/>
    </location>
</feature>
<keyword evidence="1 4" id="KW-0147">Chitin-binding</keyword>
<dbReference type="STRING" id="1093900.A0A507B8K5"/>
<name>A0A507B8K5_9PEZI</name>
<comment type="caution">
    <text evidence="9">The sequence shown here is derived from an EMBL/GenBank/DDBJ whole genome shotgun (WGS) entry which is preliminary data.</text>
</comment>
<reference evidence="9 10" key="1">
    <citation type="submission" date="2019-06" db="EMBL/GenBank/DDBJ databases">
        <title>Draft genome sequence of the filamentous fungus Phialemoniopsis curvata isolated from diesel fuel.</title>
        <authorList>
            <person name="Varaljay V.A."/>
            <person name="Lyon W.J."/>
            <person name="Crouch A.L."/>
            <person name="Drake C.E."/>
            <person name="Hollomon J.M."/>
            <person name="Nadeau L.J."/>
            <person name="Nunn H.S."/>
            <person name="Stevenson B.S."/>
            <person name="Bojanowski C.L."/>
            <person name="Crookes-Goodson W.J."/>
        </authorList>
    </citation>
    <scope>NUCLEOTIDE SEQUENCE [LARGE SCALE GENOMIC DNA]</scope>
    <source>
        <strain evidence="9 10">D216</strain>
    </source>
</reference>
<feature type="domain" description="LysM" evidence="8">
    <location>
        <begin position="28"/>
        <end position="72"/>
    </location>
</feature>
<evidence type="ECO:0000313" key="10">
    <source>
        <dbReference type="Proteomes" id="UP000319257"/>
    </source>
</evidence>
<dbReference type="EMBL" id="SKBQ01000038">
    <property type="protein sequence ID" value="TPX12970.1"/>
    <property type="molecule type" value="Genomic_DNA"/>
</dbReference>
<feature type="domain" description="LysM" evidence="8">
    <location>
        <begin position="210"/>
        <end position="245"/>
    </location>
</feature>
<dbReference type="SUPFAM" id="SSF54106">
    <property type="entry name" value="LysM domain"/>
    <property type="match status" value="2"/>
</dbReference>
<gene>
    <name evidence="9" type="ORF">E0L32_006615</name>
</gene>
<evidence type="ECO:0000256" key="5">
    <source>
        <dbReference type="SAM" id="MobiDB-lite"/>
    </source>
</evidence>
<keyword evidence="2" id="KW-0843">Virulence</keyword>
<dbReference type="Gene3D" id="3.30.60.10">
    <property type="entry name" value="Endochitinase-like"/>
    <property type="match status" value="1"/>
</dbReference>
<dbReference type="PANTHER" id="PTHR34997:SF1">
    <property type="entry name" value="PEPTIDOGLYCAN-BINDING LYSIN DOMAIN"/>
    <property type="match status" value="1"/>
</dbReference>
<dbReference type="CDD" id="cd00118">
    <property type="entry name" value="LysM"/>
    <property type="match status" value="2"/>
</dbReference>
<feature type="disulfide bond" evidence="4">
    <location>
        <begin position="122"/>
        <end position="136"/>
    </location>
</feature>
<comment type="caution">
    <text evidence="4">Lacks conserved residue(s) required for the propagation of feature annotation.</text>
</comment>
<dbReference type="SMART" id="SM00257">
    <property type="entry name" value="LysM"/>
    <property type="match status" value="2"/>
</dbReference>
<dbReference type="InterPro" id="IPR052210">
    <property type="entry name" value="LysM1-like"/>
</dbReference>
<dbReference type="PANTHER" id="PTHR34997">
    <property type="entry name" value="AM15"/>
    <property type="match status" value="1"/>
</dbReference>